<evidence type="ECO:0008006" key="3">
    <source>
        <dbReference type="Google" id="ProtNLM"/>
    </source>
</evidence>
<dbReference type="VEuPathDB" id="AmoebaDB:DICPUDRAFT_32345"/>
<reference evidence="2" key="1">
    <citation type="journal article" date="2011" name="Genome Biol.">
        <title>Comparative genomics of the social amoebae Dictyostelium discoideum and Dictyostelium purpureum.</title>
        <authorList>
            <consortium name="US DOE Joint Genome Institute (JGI-PGF)"/>
            <person name="Sucgang R."/>
            <person name="Kuo A."/>
            <person name="Tian X."/>
            <person name="Salerno W."/>
            <person name="Parikh A."/>
            <person name="Feasley C.L."/>
            <person name="Dalin E."/>
            <person name="Tu H."/>
            <person name="Huang E."/>
            <person name="Barry K."/>
            <person name="Lindquist E."/>
            <person name="Shapiro H."/>
            <person name="Bruce D."/>
            <person name="Schmutz J."/>
            <person name="Salamov A."/>
            <person name="Fey P."/>
            <person name="Gaudet P."/>
            <person name="Anjard C."/>
            <person name="Babu M.M."/>
            <person name="Basu S."/>
            <person name="Bushmanova Y."/>
            <person name="van der Wel H."/>
            <person name="Katoh-Kurasawa M."/>
            <person name="Dinh C."/>
            <person name="Coutinho P.M."/>
            <person name="Saito T."/>
            <person name="Elias M."/>
            <person name="Schaap P."/>
            <person name="Kay R.R."/>
            <person name="Henrissat B."/>
            <person name="Eichinger L."/>
            <person name="Rivero F."/>
            <person name="Putnam N.H."/>
            <person name="West C.M."/>
            <person name="Loomis W.F."/>
            <person name="Chisholm R.L."/>
            <person name="Shaulsky G."/>
            <person name="Strassmann J.E."/>
            <person name="Queller D.C."/>
            <person name="Kuspa A."/>
            <person name="Grigoriev I.V."/>
        </authorList>
    </citation>
    <scope>NUCLEOTIDE SEQUENCE [LARGE SCALE GENOMIC DNA]</scope>
    <source>
        <strain evidence="2">QSDP1</strain>
    </source>
</reference>
<dbReference type="InParanoid" id="F0ZIX1"/>
<dbReference type="PANTHER" id="PTHR14614:SF130">
    <property type="entry name" value="PROTEIN-LYSINE N-METHYLTRANSFERASE EEF2KMT"/>
    <property type="match status" value="1"/>
</dbReference>
<dbReference type="SUPFAM" id="SSF53335">
    <property type="entry name" value="S-adenosyl-L-methionine-dependent methyltransferases"/>
    <property type="match status" value="1"/>
</dbReference>
<dbReference type="CDD" id="cd02440">
    <property type="entry name" value="AdoMet_MTases"/>
    <property type="match status" value="1"/>
</dbReference>
<organism evidence="1 2">
    <name type="scientific">Dictyostelium purpureum</name>
    <name type="common">Slime mold</name>
    <dbReference type="NCBI Taxonomy" id="5786"/>
    <lineage>
        <taxon>Eukaryota</taxon>
        <taxon>Amoebozoa</taxon>
        <taxon>Evosea</taxon>
        <taxon>Eumycetozoa</taxon>
        <taxon>Dictyostelia</taxon>
        <taxon>Dictyosteliales</taxon>
        <taxon>Dictyosteliaceae</taxon>
        <taxon>Dictyostelium</taxon>
    </lineage>
</organism>
<dbReference type="OMA" id="GMTTWGA"/>
<dbReference type="FunCoup" id="F0ZIX1">
    <property type="interactions" value="281"/>
</dbReference>
<keyword evidence="2" id="KW-1185">Reference proteome</keyword>
<dbReference type="PANTHER" id="PTHR14614">
    <property type="entry name" value="HEPATOCELLULAR CARCINOMA-ASSOCIATED ANTIGEN"/>
    <property type="match status" value="1"/>
</dbReference>
<dbReference type="InterPro" id="IPR019410">
    <property type="entry name" value="Methyltransf_16"/>
</dbReference>
<sequence length="254" mass="29084">EVNESILEKYLEIINGGGVTDEIEYCWKSYFVEDKWVVLKNENTYNLVGMTTWGAAYLLSDFILQNKSLFENKNILELGSGTGLAGIALDYVKPLKKVILTDYSPKVLKNLKENIELNNIGIDDLINDEDNQDLNGNNRFKVKILDWEIEDLTVLDKEYSDGDNSTNIILGADIVYEPSLARYLVRILDYLLNKNKDSVAYISSTIRNQSTFTTFQQELKEKQLTVEDITNTLADKPSPFIYDKSQIVLYKIHK</sequence>
<dbReference type="STRING" id="5786.F0ZIX1"/>
<dbReference type="AlphaFoldDB" id="F0ZIX1"/>
<gene>
    <name evidence="1" type="ORF">DICPUDRAFT_32345</name>
</gene>
<proteinExistence type="predicted"/>
<dbReference type="GeneID" id="10501231"/>
<dbReference type="eggNOG" id="KOG2497">
    <property type="taxonomic scope" value="Eukaryota"/>
</dbReference>
<dbReference type="RefSeq" id="XP_003287372.1">
    <property type="nucleotide sequence ID" value="XM_003287324.1"/>
</dbReference>
<dbReference type="KEGG" id="dpp:DICPUDRAFT_32345"/>
<protein>
    <recommendedName>
        <fullName evidence="3">FAM86 N-terminal domain-containing protein</fullName>
    </recommendedName>
</protein>
<name>F0ZIX1_DICPU</name>
<accession>F0ZIX1</accession>
<dbReference type="EMBL" id="GL871037">
    <property type="protein sequence ID" value="EGC36115.1"/>
    <property type="molecule type" value="Genomic_DNA"/>
</dbReference>
<dbReference type="InterPro" id="IPR029063">
    <property type="entry name" value="SAM-dependent_MTases_sf"/>
</dbReference>
<feature type="non-terminal residue" evidence="1">
    <location>
        <position position="254"/>
    </location>
</feature>
<dbReference type="Pfam" id="PF10294">
    <property type="entry name" value="Methyltransf_16"/>
    <property type="match status" value="1"/>
</dbReference>
<dbReference type="Gene3D" id="3.40.50.150">
    <property type="entry name" value="Vaccinia Virus protein VP39"/>
    <property type="match status" value="1"/>
</dbReference>
<evidence type="ECO:0000313" key="1">
    <source>
        <dbReference type="EMBL" id="EGC36115.1"/>
    </source>
</evidence>
<dbReference type="OrthoDB" id="194386at2759"/>
<dbReference type="GO" id="GO:0008276">
    <property type="term" value="F:protein methyltransferase activity"/>
    <property type="evidence" value="ECO:0000318"/>
    <property type="project" value="GO_Central"/>
</dbReference>
<evidence type="ECO:0000313" key="2">
    <source>
        <dbReference type="Proteomes" id="UP000001064"/>
    </source>
</evidence>
<dbReference type="Proteomes" id="UP000001064">
    <property type="component" value="Unassembled WGS sequence"/>
</dbReference>